<dbReference type="AlphaFoldDB" id="A0AAN7IT66"/>
<name>A0AAN7IT66_QUERU</name>
<evidence type="ECO:0000313" key="2">
    <source>
        <dbReference type="Proteomes" id="UP001324115"/>
    </source>
</evidence>
<gene>
    <name evidence="1" type="ORF">RGQ29_022864</name>
</gene>
<proteinExistence type="predicted"/>
<organism evidence="1 2">
    <name type="scientific">Quercus rubra</name>
    <name type="common">Northern red oak</name>
    <name type="synonym">Quercus borealis</name>
    <dbReference type="NCBI Taxonomy" id="3512"/>
    <lineage>
        <taxon>Eukaryota</taxon>
        <taxon>Viridiplantae</taxon>
        <taxon>Streptophyta</taxon>
        <taxon>Embryophyta</taxon>
        <taxon>Tracheophyta</taxon>
        <taxon>Spermatophyta</taxon>
        <taxon>Magnoliopsida</taxon>
        <taxon>eudicotyledons</taxon>
        <taxon>Gunneridae</taxon>
        <taxon>Pentapetalae</taxon>
        <taxon>rosids</taxon>
        <taxon>fabids</taxon>
        <taxon>Fagales</taxon>
        <taxon>Fagaceae</taxon>
        <taxon>Quercus</taxon>
    </lineage>
</organism>
<accession>A0AAN7IT66</accession>
<sequence>MVKTKLRETTTSLEQKLAEEQATRLRAEELAHLTQMMKFVSSENI</sequence>
<protein>
    <submittedName>
        <fullName evidence="1">Uncharacterized protein</fullName>
    </submittedName>
</protein>
<reference evidence="1 2" key="1">
    <citation type="journal article" date="2023" name="G3 (Bethesda)">
        <title>A haplotype-resolved chromosome-scale genome for Quercus rubra L. provides insights into the genetics of adaptive traits for red oak species.</title>
        <authorList>
            <person name="Kapoor B."/>
            <person name="Jenkins J."/>
            <person name="Schmutz J."/>
            <person name="Zhebentyayeva T."/>
            <person name="Kuelheim C."/>
            <person name="Coggeshall M."/>
            <person name="Heim C."/>
            <person name="Lasky J.R."/>
            <person name="Leites L."/>
            <person name="Islam-Faridi N."/>
            <person name="Romero-Severson J."/>
            <person name="DeLeo V.L."/>
            <person name="Lucas S.M."/>
            <person name="Lazic D."/>
            <person name="Gailing O."/>
            <person name="Carlson J."/>
            <person name="Staton M."/>
        </authorList>
    </citation>
    <scope>NUCLEOTIDE SEQUENCE [LARGE SCALE GENOMIC DNA]</scope>
    <source>
        <strain evidence="1">Pseudo-F2</strain>
    </source>
</reference>
<dbReference type="EMBL" id="JAXUIC010000006">
    <property type="protein sequence ID" value="KAK4585370.1"/>
    <property type="molecule type" value="Genomic_DNA"/>
</dbReference>
<comment type="caution">
    <text evidence="1">The sequence shown here is derived from an EMBL/GenBank/DDBJ whole genome shotgun (WGS) entry which is preliminary data.</text>
</comment>
<keyword evidence="2" id="KW-1185">Reference proteome</keyword>
<dbReference type="Proteomes" id="UP001324115">
    <property type="component" value="Unassembled WGS sequence"/>
</dbReference>
<evidence type="ECO:0000313" key="1">
    <source>
        <dbReference type="EMBL" id="KAK4585370.1"/>
    </source>
</evidence>